<feature type="region of interest" description="N-terminal hotdog fold" evidence="5">
    <location>
        <begin position="1309"/>
        <end position="1455"/>
    </location>
</feature>
<dbReference type="InterPro" id="IPR049900">
    <property type="entry name" value="PKS_mFAS_DH"/>
</dbReference>
<organism evidence="9 10">
    <name type="scientific">Neosartorya fischeri (strain ATCC 1020 / DSM 3700 / CBS 544.65 / FGSC A1164 / JCM 1740 / NRRL 181 / WB 181)</name>
    <name type="common">Aspergillus fischerianus</name>
    <dbReference type="NCBI Taxonomy" id="331117"/>
    <lineage>
        <taxon>Eukaryota</taxon>
        <taxon>Fungi</taxon>
        <taxon>Dikarya</taxon>
        <taxon>Ascomycota</taxon>
        <taxon>Pezizomycotina</taxon>
        <taxon>Eurotiomycetes</taxon>
        <taxon>Eurotiomycetidae</taxon>
        <taxon>Eurotiales</taxon>
        <taxon>Aspergillaceae</taxon>
        <taxon>Aspergillus</taxon>
        <taxon>Aspergillus subgen. Fumigati</taxon>
    </lineage>
</organism>
<feature type="domain" description="Ketosynthase family 3 (KS3)" evidence="7">
    <location>
        <begin position="391"/>
        <end position="821"/>
    </location>
</feature>
<dbReference type="Pfam" id="PF00550">
    <property type="entry name" value="PP-binding"/>
    <property type="match status" value="1"/>
</dbReference>
<keyword evidence="3" id="KW-0597">Phosphoprotein</keyword>
<dbReference type="SMART" id="SM00825">
    <property type="entry name" value="PKS_KS"/>
    <property type="match status" value="1"/>
</dbReference>
<dbReference type="GO" id="GO:0044550">
    <property type="term" value="P:secondary metabolite biosynthetic process"/>
    <property type="evidence" value="ECO:0007669"/>
    <property type="project" value="TreeGrafter"/>
</dbReference>
<dbReference type="InterPro" id="IPR030918">
    <property type="entry name" value="PT_fungal_PKS"/>
</dbReference>
<evidence type="ECO:0000313" key="9">
    <source>
        <dbReference type="EMBL" id="EAW25724.1"/>
    </source>
</evidence>
<dbReference type="Gene3D" id="3.40.366.10">
    <property type="entry name" value="Malonyl-Coenzyme A Acyl Carrier Protein, domain 2"/>
    <property type="match status" value="2"/>
</dbReference>
<feature type="active site" description="Proton donor; for dehydratase activity" evidence="5">
    <location>
        <position position="1532"/>
    </location>
</feature>
<evidence type="ECO:0000256" key="5">
    <source>
        <dbReference type="PROSITE-ProRule" id="PRU01363"/>
    </source>
</evidence>
<dbReference type="GeneID" id="4594231"/>
<dbReference type="FunFam" id="3.10.129.110:FF:000001">
    <property type="entry name" value="Sterigmatocystin biosynthesis polyketide synthase"/>
    <property type="match status" value="1"/>
</dbReference>
<dbReference type="STRING" id="331117.A1CVE7"/>
<dbReference type="PROSITE" id="PS52019">
    <property type="entry name" value="PKS_MFAS_DH"/>
    <property type="match status" value="1"/>
</dbReference>
<dbReference type="Gene3D" id="1.10.1200.10">
    <property type="entry name" value="ACP-like"/>
    <property type="match status" value="1"/>
</dbReference>
<keyword evidence="10" id="KW-1185">Reference proteome</keyword>
<dbReference type="OMA" id="IALCRLW"/>
<evidence type="ECO:0000259" key="6">
    <source>
        <dbReference type="PROSITE" id="PS50075"/>
    </source>
</evidence>
<dbReference type="OrthoDB" id="329835at2759"/>
<dbReference type="FunFam" id="3.40.366.10:FF:000017">
    <property type="entry name" value="Non-reducing polyketide synthase aptA"/>
    <property type="match status" value="1"/>
</dbReference>
<dbReference type="Gene3D" id="3.10.129.110">
    <property type="entry name" value="Polyketide synthase dehydratase"/>
    <property type="match status" value="1"/>
</dbReference>
<dbReference type="KEGG" id="nfi:NFIA_045430"/>
<dbReference type="NCBIfam" id="TIGR04532">
    <property type="entry name" value="PT_fungal_PKS"/>
    <property type="match status" value="1"/>
</dbReference>
<dbReference type="InterPro" id="IPR050091">
    <property type="entry name" value="PKS_NRPS_Biosynth_Enz"/>
</dbReference>
<evidence type="ECO:0000259" key="7">
    <source>
        <dbReference type="PROSITE" id="PS52004"/>
    </source>
</evidence>
<dbReference type="HOGENOM" id="CLU_000022_6_0_1"/>
<dbReference type="PANTHER" id="PTHR43775">
    <property type="entry name" value="FATTY ACID SYNTHASE"/>
    <property type="match status" value="1"/>
</dbReference>
<dbReference type="InterPro" id="IPR016035">
    <property type="entry name" value="Acyl_Trfase/lysoPLipase"/>
</dbReference>
<dbReference type="InterPro" id="IPR014043">
    <property type="entry name" value="Acyl_transferase_dom"/>
</dbReference>
<dbReference type="FunFam" id="1.10.1200.10:FF:000011">
    <property type="entry name" value="Sterigmatocystin biosynthesis polyketide synthase"/>
    <property type="match status" value="1"/>
</dbReference>
<evidence type="ECO:0000256" key="3">
    <source>
        <dbReference type="ARBA" id="ARBA00022553"/>
    </source>
</evidence>
<dbReference type="FunFam" id="3.40.47.10:FF:000031">
    <property type="entry name" value="Sterigmatocystin biosynthesis polyketide synthase"/>
    <property type="match status" value="1"/>
</dbReference>
<evidence type="ECO:0000256" key="1">
    <source>
        <dbReference type="ARBA" id="ARBA00005179"/>
    </source>
</evidence>
<feature type="region of interest" description="C-terminal hotdog fold" evidence="5">
    <location>
        <begin position="1472"/>
        <end position="1621"/>
    </location>
</feature>
<evidence type="ECO:0000313" key="10">
    <source>
        <dbReference type="Proteomes" id="UP000006702"/>
    </source>
</evidence>
<dbReference type="eggNOG" id="KOG1202">
    <property type="taxonomic scope" value="Eukaryota"/>
</dbReference>
<keyword evidence="4" id="KW-0808">Transferase</keyword>
<dbReference type="Pfam" id="PF00698">
    <property type="entry name" value="Acyl_transf_1"/>
    <property type="match status" value="1"/>
</dbReference>
<dbReference type="InterPro" id="IPR009081">
    <property type="entry name" value="PP-bd_ACP"/>
</dbReference>
<dbReference type="InterPro" id="IPR042104">
    <property type="entry name" value="PKS_dehydratase_sf"/>
</dbReference>
<dbReference type="InterPro" id="IPR016036">
    <property type="entry name" value="Malonyl_transacylase_ACP-bd"/>
</dbReference>
<dbReference type="Pfam" id="PF00109">
    <property type="entry name" value="ketoacyl-synt"/>
    <property type="match status" value="1"/>
</dbReference>
<feature type="domain" description="Carrier" evidence="6">
    <location>
        <begin position="1700"/>
        <end position="1777"/>
    </location>
</feature>
<dbReference type="PROSITE" id="PS50075">
    <property type="entry name" value="CARRIER"/>
    <property type="match status" value="1"/>
</dbReference>
<evidence type="ECO:0000256" key="4">
    <source>
        <dbReference type="ARBA" id="ARBA00022679"/>
    </source>
</evidence>
<dbReference type="SUPFAM" id="SSF47336">
    <property type="entry name" value="ACP-like"/>
    <property type="match status" value="1"/>
</dbReference>
<gene>
    <name evidence="9" type="ORF">NFIA_045430</name>
</gene>
<proteinExistence type="predicted"/>
<dbReference type="RefSeq" id="XP_001267621.1">
    <property type="nucleotide sequence ID" value="XM_001267620.1"/>
</dbReference>
<dbReference type="FunFam" id="3.40.366.10:FF:000002">
    <property type="entry name" value="Probable polyketide synthase 2"/>
    <property type="match status" value="1"/>
</dbReference>
<dbReference type="InterPro" id="IPR014031">
    <property type="entry name" value="Ketoacyl_synth_C"/>
</dbReference>
<dbReference type="EMBL" id="DS027684">
    <property type="protein sequence ID" value="EAW25724.1"/>
    <property type="molecule type" value="Genomic_DNA"/>
</dbReference>
<dbReference type="Proteomes" id="UP000006702">
    <property type="component" value="Unassembled WGS sequence"/>
</dbReference>
<dbReference type="SUPFAM" id="SSF52151">
    <property type="entry name" value="FabD/lysophospholipase-like"/>
    <property type="match status" value="1"/>
</dbReference>
<sequence length="1777" mass="194292">MQGPSRLALFYFANGFPPDDIQDLFRRLRSQSKTESGWTLRAFVVQATNALREEIRELPDHLRNPLTPLDNALDLAALPGWRRGPLAGALEGVLLCLIEIGSLIAYYERTPDQFKFSGRTACFTGIGTGLLAAAAAAASPTLADLPSLGAAAVRIALRMGVLVAETSQSVEAREPDAPADNWAAVVMGLDEDTVREELGLFNASTHNPVPSRLFISAGGTDNITISGPPSKLRQVFRVSEKLRSARYAQLPVYGGLCHAPHLYNSCHWTWIMEPINGAAFNQIMVDAAPLFSAGDDVPFEASTPRKLFELVVCDLLMGMIRWNRAVDGVLELLGHTLPSECHVYAFRPCAVVAGMVTSGQDKVPHCQFQTHDLLDWTCQSGPENGPTGREDSSIAIVGMACRFPGGANDLNLFWDLLEQGIDVHQRVPADRYDVESHTDMSGKSRNTSLTPFGCFIGQPGLFDAGFFDMSPREAMQTDPMHRLALMTAYEALEQAGFVPNRTESTHLKRIGTFYGQSCDDYREANAGQEVDTYYIPGGCRAFAPGRINYFFKFSGPSFDCDTACSSSLATIQMACTSLLHGDTNMAVAGGLNILTNSDGFAGLSRGHFLSKTGGCKTFDCNADGYCRADGIGSIVLKRLDDAQRDNDNIFGVILASATNHSARAISITHPHAPSQAELYRDILNRAGVSPLDVDFIEMHGTGTQAGDSTEMESVTSVFSPGVPKRSQPLYIGSVKANVGHGEAAAGVMALIKVLLVLQRQAIPRHVGIKTALNPRFPDLDRLNVRIPYEQVPWPRSPTRKRYALVNNFSAAGGNTSLLIEEPPVRPEPKADPRTAFTVAVSAKSKASLKNNLRSFLTYLESRPSINLAHLSYTTTARRMHHNHRVAVHGSTQSSIMQELDKYLPAVDTHRPVPNVPPSIAFVFSGQGSFYTGIARQLYEHHPGFRLQITRLHDICLSHGFPSFRRAITGDLSDNGSEAEPIISHLTIVCVSIALCRLWETLGVKPCVVAGASLGEFAALYAAGVLSASDAIYLVGRRALLLQELCTPNTHAMLAVRATVEQIRDVLAGQPYEVACINGSSDITLSCSVAEIINIQLAIEQRGYKCTQLDVPFAFHSIQMDPLLGPFEQISRGVTFKAPNIPVISPSLGDCVFDGKTINASYMCNVTRNPVKFVDALEAARGMDLIDAKTVWVEIGPHASYSRFVGSAMPPGTTTIASLNRNENNWSTFARSMAQLHNLGVDLNWHEWHAPFESELRLLVDLPAYQWNTKNYWIQYNGDWMLRKDGKSLASSANRPHQSIPPALRTSLVHRLVHESVQDNRAEVIVESDILHPDFFEAMNGHRMNGCAVATTAIHADIAFTLAKYLSSSIMPNSTIAPAINVKNMQVQHGLVARKDRSRPQLIQIRGIADVARGLVSLSWHLVDEQGHRVEESFATAVAEYGNHEAWLEEWSPMAHLVVSRIDVLQRLADEGTANRLSRDMVYMLFNNLVDYAEKYRGMQMVVLHGLEAMANVTLAAPEQSGGKWTVAPHYIDSVAHLAGFILNGGNALDPRRDFYATPGWKSMRFARPLVPGVRYQSYVKMMPIREQSGFYAGDVYILHENQIVGLVGGITFRTFPRSLLNTFFSPPDTTTNAVIQAGSVHHPACSENALPVGPARQESAVLSETPSRQARSLSQTVMDSSDSSPVTTFTPPTLRSVAASTESPIVHRAMALIAAETAIELTELSDETAFSSIGVDSLLSLVLAEKFTAEFRLDFRSSLFLDCPTIGDLKAWLIDYC</sequence>
<dbReference type="PANTHER" id="PTHR43775:SF37">
    <property type="entry name" value="SI:DKEY-61P9.11"/>
    <property type="match status" value="1"/>
</dbReference>
<keyword evidence="2" id="KW-0596">Phosphopantetheine</keyword>
<dbReference type="GO" id="GO:0006633">
    <property type="term" value="P:fatty acid biosynthetic process"/>
    <property type="evidence" value="ECO:0007669"/>
    <property type="project" value="TreeGrafter"/>
</dbReference>
<protein>
    <submittedName>
        <fullName evidence="9">Polyketide synthase, putative</fullName>
    </submittedName>
</protein>
<dbReference type="Gene3D" id="3.40.47.10">
    <property type="match status" value="1"/>
</dbReference>
<dbReference type="SMART" id="SM00827">
    <property type="entry name" value="PKS_AT"/>
    <property type="match status" value="1"/>
</dbReference>
<name>A1CVE7_NEOFI</name>
<dbReference type="VEuPathDB" id="FungiDB:NFIA_045430"/>
<dbReference type="InterPro" id="IPR032088">
    <property type="entry name" value="SAT"/>
</dbReference>
<dbReference type="GO" id="GO:0004312">
    <property type="term" value="F:fatty acid synthase activity"/>
    <property type="evidence" value="ECO:0007669"/>
    <property type="project" value="TreeGrafter"/>
</dbReference>
<dbReference type="InterPro" id="IPR016039">
    <property type="entry name" value="Thiolase-like"/>
</dbReference>
<dbReference type="InterPro" id="IPR014030">
    <property type="entry name" value="Ketoacyl_synth_N"/>
</dbReference>
<dbReference type="PROSITE" id="PS52004">
    <property type="entry name" value="KS3_2"/>
    <property type="match status" value="1"/>
</dbReference>
<reference evidence="10" key="1">
    <citation type="journal article" date="2008" name="PLoS Genet.">
        <title>Genomic islands in the pathogenic filamentous fungus Aspergillus fumigatus.</title>
        <authorList>
            <person name="Fedorova N.D."/>
            <person name="Khaldi N."/>
            <person name="Joardar V.S."/>
            <person name="Maiti R."/>
            <person name="Amedeo P."/>
            <person name="Anderson M.J."/>
            <person name="Crabtree J."/>
            <person name="Silva J.C."/>
            <person name="Badger J.H."/>
            <person name="Albarraq A."/>
            <person name="Angiuoli S."/>
            <person name="Bussey H."/>
            <person name="Bowyer P."/>
            <person name="Cotty P.J."/>
            <person name="Dyer P.S."/>
            <person name="Egan A."/>
            <person name="Galens K."/>
            <person name="Fraser-Liggett C.M."/>
            <person name="Haas B.J."/>
            <person name="Inman J.M."/>
            <person name="Kent R."/>
            <person name="Lemieux S."/>
            <person name="Malavazi I."/>
            <person name="Orvis J."/>
            <person name="Roemer T."/>
            <person name="Ronning C.M."/>
            <person name="Sundaram J.P."/>
            <person name="Sutton G."/>
            <person name="Turner G."/>
            <person name="Venter J.C."/>
            <person name="White O.R."/>
            <person name="Whitty B.R."/>
            <person name="Youngman P."/>
            <person name="Wolfe K.H."/>
            <person name="Goldman G.H."/>
            <person name="Wortman J.R."/>
            <person name="Jiang B."/>
            <person name="Denning D.W."/>
            <person name="Nierman W.C."/>
        </authorList>
    </citation>
    <scope>NUCLEOTIDE SEQUENCE [LARGE SCALE GENOMIC DNA]</scope>
    <source>
        <strain evidence="10">ATCC 1020 / DSM 3700 / CBS 544.65 / FGSC A1164 / JCM 1740 / NRRL 181 / WB 181</strain>
    </source>
</reference>
<dbReference type="Pfam" id="PF02801">
    <property type="entry name" value="Ketoacyl-synt_C"/>
    <property type="match status" value="1"/>
</dbReference>
<accession>A1CVE7</accession>
<dbReference type="InterPro" id="IPR001227">
    <property type="entry name" value="Ac_transferase_dom_sf"/>
</dbReference>
<dbReference type="SUPFAM" id="SSF55048">
    <property type="entry name" value="Probable ACP-binding domain of malonyl-CoA ACP transacylase"/>
    <property type="match status" value="1"/>
</dbReference>
<feature type="domain" description="PKS/mFAS DH" evidence="8">
    <location>
        <begin position="1309"/>
        <end position="1621"/>
    </location>
</feature>
<dbReference type="Gene3D" id="3.30.70.3290">
    <property type="match status" value="1"/>
</dbReference>
<dbReference type="Pfam" id="PF22621">
    <property type="entry name" value="CurL-like_PKS_C"/>
    <property type="match status" value="1"/>
</dbReference>
<dbReference type="SUPFAM" id="SSF53901">
    <property type="entry name" value="Thiolase-like"/>
    <property type="match status" value="1"/>
</dbReference>
<evidence type="ECO:0000256" key="2">
    <source>
        <dbReference type="ARBA" id="ARBA00022450"/>
    </source>
</evidence>
<evidence type="ECO:0000259" key="8">
    <source>
        <dbReference type="PROSITE" id="PS52019"/>
    </source>
</evidence>
<dbReference type="Pfam" id="PF16073">
    <property type="entry name" value="SAT"/>
    <property type="match status" value="1"/>
</dbReference>
<feature type="active site" description="Proton acceptor; for dehydratase activity" evidence="5">
    <location>
        <position position="1341"/>
    </location>
</feature>
<dbReference type="InterPro" id="IPR036736">
    <property type="entry name" value="ACP-like_sf"/>
</dbReference>
<comment type="pathway">
    <text evidence="1">Secondary metabolite biosynthesis.</text>
</comment>
<dbReference type="InterPro" id="IPR020841">
    <property type="entry name" value="PKS_Beta-ketoAc_synthase_dom"/>
</dbReference>
<dbReference type="CDD" id="cd00833">
    <property type="entry name" value="PKS"/>
    <property type="match status" value="1"/>
</dbReference>